<dbReference type="Proteomes" id="UP001139451">
    <property type="component" value="Unassembled WGS sequence"/>
</dbReference>
<gene>
    <name evidence="11" type="ORF">M9978_16220</name>
</gene>
<dbReference type="InterPro" id="IPR019734">
    <property type="entry name" value="TPR_rpt"/>
</dbReference>
<comment type="similarity">
    <text evidence="2">Belongs to the kinesin light chain family.</text>
</comment>
<accession>A0A9X2HKV3</accession>
<evidence type="ECO:0000256" key="7">
    <source>
        <dbReference type="ARBA" id="ARBA00023054"/>
    </source>
</evidence>
<keyword evidence="4" id="KW-0493">Microtubule</keyword>
<dbReference type="PANTHER" id="PTHR45783">
    <property type="entry name" value="KINESIN LIGHT CHAIN"/>
    <property type="match status" value="1"/>
</dbReference>
<dbReference type="GO" id="GO:0005871">
    <property type="term" value="C:kinesin complex"/>
    <property type="evidence" value="ECO:0007669"/>
    <property type="project" value="InterPro"/>
</dbReference>
<dbReference type="Pfam" id="PF13432">
    <property type="entry name" value="TPR_16"/>
    <property type="match status" value="1"/>
</dbReference>
<sequence>MSGSRYIVRTAIAVIAASLPLTAHAAERWSRVRLDKQIAIDSLDYKTMRRIGEEELTRCEAARPIADECLEFLISLGYNTGPSGDPAAGERYARAAVALADRTLPAGHKDIERSLESLRSALEYQRDYAAAEMVFRRVVAIRRSEVPGDPAKLTTALKQLADNLVEQGRFLDAETVYREALVLGEASNDTELIVIGLGNLAYILNLQARHAEAEKIYRRLLVMAARIVGPESADMAKIIQNLATTVNAQGRHAEAEALLRRSLAMQEKAPFSSDSANGATMLNLAGNLLDQGRPAEAEALARRTVVAWNYVYAFNSELRIATELLADALAAQGRMGEAEALYRKAAAVGMGLPLNHPDHIGTAHRLAKFLRKQGNRSAETRTLFGIAGRGALLRMGTFKGFDRSAEAELRRYRPIFLGQVRTAWDLSRNRKS</sequence>
<evidence type="ECO:0000313" key="12">
    <source>
        <dbReference type="Proteomes" id="UP001139451"/>
    </source>
</evidence>
<dbReference type="Gene3D" id="1.25.40.10">
    <property type="entry name" value="Tetratricopeptide repeat domain"/>
    <property type="match status" value="2"/>
</dbReference>
<dbReference type="Pfam" id="PF13424">
    <property type="entry name" value="TPR_12"/>
    <property type="match status" value="1"/>
</dbReference>
<evidence type="ECO:0000256" key="2">
    <source>
        <dbReference type="ARBA" id="ARBA00009622"/>
    </source>
</evidence>
<dbReference type="GO" id="GO:0007018">
    <property type="term" value="P:microtubule-based movement"/>
    <property type="evidence" value="ECO:0007669"/>
    <property type="project" value="TreeGrafter"/>
</dbReference>
<proteinExistence type="inferred from homology"/>
<comment type="caution">
    <text evidence="11">The sequence shown here is derived from an EMBL/GenBank/DDBJ whole genome shotgun (WGS) entry which is preliminary data.</text>
</comment>
<dbReference type="GO" id="GO:0005737">
    <property type="term" value="C:cytoplasm"/>
    <property type="evidence" value="ECO:0007669"/>
    <property type="project" value="TreeGrafter"/>
</dbReference>
<feature type="chain" id="PRO_5040978564" evidence="10">
    <location>
        <begin position="26"/>
        <end position="432"/>
    </location>
</feature>
<dbReference type="RefSeq" id="WP_254295002.1">
    <property type="nucleotide sequence ID" value="NZ_JAMLDX010000014.1"/>
</dbReference>
<evidence type="ECO:0000256" key="5">
    <source>
        <dbReference type="ARBA" id="ARBA00022737"/>
    </source>
</evidence>
<keyword evidence="12" id="KW-1185">Reference proteome</keyword>
<keyword evidence="10" id="KW-0732">Signal</keyword>
<evidence type="ECO:0000256" key="8">
    <source>
        <dbReference type="ARBA" id="ARBA00023175"/>
    </source>
</evidence>
<organism evidence="11 12">
    <name type="scientific">Sphingomonas tagetis</name>
    <dbReference type="NCBI Taxonomy" id="2949092"/>
    <lineage>
        <taxon>Bacteria</taxon>
        <taxon>Pseudomonadati</taxon>
        <taxon>Pseudomonadota</taxon>
        <taxon>Alphaproteobacteria</taxon>
        <taxon>Sphingomonadales</taxon>
        <taxon>Sphingomonadaceae</taxon>
        <taxon>Sphingomonas</taxon>
    </lineage>
</organism>
<evidence type="ECO:0000256" key="9">
    <source>
        <dbReference type="ARBA" id="ARBA00023212"/>
    </source>
</evidence>
<reference evidence="11" key="1">
    <citation type="submission" date="2022-05" db="EMBL/GenBank/DDBJ databases">
        <title>Sphingomonas sp. strain MG17 Genome sequencing and assembly.</title>
        <authorList>
            <person name="Kim I."/>
        </authorList>
    </citation>
    <scope>NUCLEOTIDE SEQUENCE</scope>
    <source>
        <strain evidence="11">MG17</strain>
    </source>
</reference>
<dbReference type="SUPFAM" id="SSF48452">
    <property type="entry name" value="TPR-like"/>
    <property type="match status" value="2"/>
</dbReference>
<dbReference type="PANTHER" id="PTHR45783:SF3">
    <property type="entry name" value="KINESIN LIGHT CHAIN"/>
    <property type="match status" value="1"/>
</dbReference>
<dbReference type="GO" id="GO:0019894">
    <property type="term" value="F:kinesin binding"/>
    <property type="evidence" value="ECO:0007669"/>
    <property type="project" value="TreeGrafter"/>
</dbReference>
<evidence type="ECO:0000256" key="1">
    <source>
        <dbReference type="ARBA" id="ARBA00004245"/>
    </source>
</evidence>
<keyword evidence="3" id="KW-0963">Cytoplasm</keyword>
<name>A0A9X2HKV3_9SPHN</name>
<feature type="signal peptide" evidence="10">
    <location>
        <begin position="1"/>
        <end position="25"/>
    </location>
</feature>
<keyword evidence="9" id="KW-0206">Cytoskeleton</keyword>
<evidence type="ECO:0000256" key="3">
    <source>
        <dbReference type="ARBA" id="ARBA00022490"/>
    </source>
</evidence>
<evidence type="ECO:0000313" key="11">
    <source>
        <dbReference type="EMBL" id="MCP3731972.1"/>
    </source>
</evidence>
<keyword evidence="5" id="KW-0677">Repeat</keyword>
<dbReference type="AlphaFoldDB" id="A0A9X2HKV3"/>
<evidence type="ECO:0000256" key="4">
    <source>
        <dbReference type="ARBA" id="ARBA00022701"/>
    </source>
</evidence>
<dbReference type="SMART" id="SM00028">
    <property type="entry name" value="TPR"/>
    <property type="match status" value="3"/>
</dbReference>
<dbReference type="EMBL" id="JAMLDX010000014">
    <property type="protein sequence ID" value="MCP3731972.1"/>
    <property type="molecule type" value="Genomic_DNA"/>
</dbReference>
<keyword evidence="8" id="KW-0505">Motor protein</keyword>
<keyword evidence="7" id="KW-0175">Coiled coil</keyword>
<dbReference type="InterPro" id="IPR002151">
    <property type="entry name" value="Kinesin_light"/>
</dbReference>
<evidence type="ECO:0000256" key="6">
    <source>
        <dbReference type="ARBA" id="ARBA00022803"/>
    </source>
</evidence>
<keyword evidence="6" id="KW-0802">TPR repeat</keyword>
<comment type="subcellular location">
    <subcellularLocation>
        <location evidence="1">Cytoplasm</location>
        <location evidence="1">Cytoskeleton</location>
    </subcellularLocation>
</comment>
<evidence type="ECO:0000256" key="10">
    <source>
        <dbReference type="SAM" id="SignalP"/>
    </source>
</evidence>
<dbReference type="InterPro" id="IPR011990">
    <property type="entry name" value="TPR-like_helical_dom_sf"/>
</dbReference>
<dbReference type="GO" id="GO:0005874">
    <property type="term" value="C:microtubule"/>
    <property type="evidence" value="ECO:0007669"/>
    <property type="project" value="UniProtKB-KW"/>
</dbReference>
<protein>
    <submittedName>
        <fullName evidence="11">Tetratricopeptide repeat protein</fullName>
    </submittedName>
</protein>